<dbReference type="InterPro" id="IPR005321">
    <property type="entry name" value="Peptidase_S58_DmpA"/>
</dbReference>
<feature type="non-terminal residue" evidence="2">
    <location>
        <position position="1"/>
    </location>
</feature>
<comment type="caution">
    <text evidence="2">The sequence shown here is derived from an EMBL/GenBank/DDBJ whole genome shotgun (WGS) entry which is preliminary data.</text>
</comment>
<dbReference type="Pfam" id="PF03576">
    <property type="entry name" value="Peptidase_S58"/>
    <property type="match status" value="1"/>
</dbReference>
<dbReference type="PANTHER" id="PTHR36512:SF3">
    <property type="entry name" value="BLR5678 PROTEIN"/>
    <property type="match status" value="1"/>
</dbReference>
<dbReference type="SUPFAM" id="SSF56266">
    <property type="entry name" value="DmpA/ArgJ-like"/>
    <property type="match status" value="1"/>
</dbReference>
<organism evidence="2 3">
    <name type="scientific">Rotaria sordida</name>
    <dbReference type="NCBI Taxonomy" id="392033"/>
    <lineage>
        <taxon>Eukaryota</taxon>
        <taxon>Metazoa</taxon>
        <taxon>Spiralia</taxon>
        <taxon>Gnathifera</taxon>
        <taxon>Rotifera</taxon>
        <taxon>Eurotatoria</taxon>
        <taxon>Bdelloidea</taxon>
        <taxon>Philodinida</taxon>
        <taxon>Philodinidae</taxon>
        <taxon>Rotaria</taxon>
    </lineage>
</organism>
<dbReference type="Proteomes" id="UP000663874">
    <property type="component" value="Unassembled WGS sequence"/>
</dbReference>
<accession>A0A820KYU1</accession>
<proteinExistence type="inferred from homology"/>
<protein>
    <recommendedName>
        <fullName evidence="4">S58 family peptidase</fullName>
    </recommendedName>
</protein>
<evidence type="ECO:0000313" key="3">
    <source>
        <dbReference type="Proteomes" id="UP000663874"/>
    </source>
</evidence>
<dbReference type="Gene3D" id="3.60.70.12">
    <property type="entry name" value="L-amino peptidase D-ALA esterase/amidase"/>
    <property type="match status" value="1"/>
</dbReference>
<reference evidence="2" key="1">
    <citation type="submission" date="2021-02" db="EMBL/GenBank/DDBJ databases">
        <authorList>
            <person name="Nowell W R."/>
        </authorList>
    </citation>
    <scope>NUCLEOTIDE SEQUENCE</scope>
</reference>
<evidence type="ECO:0008006" key="4">
    <source>
        <dbReference type="Google" id="ProtNLM"/>
    </source>
</evidence>
<gene>
    <name evidence="2" type="ORF">FNK824_LOCUS42325</name>
</gene>
<dbReference type="EMBL" id="CAJOBE010048872">
    <property type="protein sequence ID" value="CAF4350688.1"/>
    <property type="molecule type" value="Genomic_DNA"/>
</dbReference>
<evidence type="ECO:0000256" key="1">
    <source>
        <dbReference type="ARBA" id="ARBA00007068"/>
    </source>
</evidence>
<sequence length="101" mass="10902">MLESKKPRARDLGIPFDGVPGKYNAITDVDGIQVGFSTIIEGNSIRTGVTAIFPRRTNSDHSQSPCFANWFSLNGNGEITGIHRLAESGLLTCPILITNTL</sequence>
<dbReference type="PANTHER" id="PTHR36512">
    <property type="entry name" value="D-AMINOPEPTIDASE"/>
    <property type="match status" value="1"/>
</dbReference>
<dbReference type="AlphaFoldDB" id="A0A820KYU1"/>
<dbReference type="InterPro" id="IPR016117">
    <property type="entry name" value="ArgJ-like_dom_sf"/>
</dbReference>
<comment type="similarity">
    <text evidence="1">Belongs to the peptidase S58 family.</text>
</comment>
<dbReference type="GO" id="GO:0004177">
    <property type="term" value="F:aminopeptidase activity"/>
    <property type="evidence" value="ECO:0007669"/>
    <property type="project" value="TreeGrafter"/>
</dbReference>
<name>A0A820KYU1_9BILA</name>
<evidence type="ECO:0000313" key="2">
    <source>
        <dbReference type="EMBL" id="CAF4350688.1"/>
    </source>
</evidence>